<feature type="transmembrane region" description="Helical" evidence="1">
    <location>
        <begin position="84"/>
        <end position="106"/>
    </location>
</feature>
<keyword evidence="1" id="KW-0812">Transmembrane</keyword>
<accession>A0ABY7B1V0</accession>
<keyword evidence="3" id="KW-1185">Reference proteome</keyword>
<reference evidence="2" key="1">
    <citation type="submission" date="2022-11" db="EMBL/GenBank/DDBJ databases">
        <authorList>
            <person name="Mo P."/>
        </authorList>
    </citation>
    <scope>NUCLEOTIDE SEQUENCE</scope>
    <source>
        <strain evidence="2">HUAS 11-8</strain>
    </source>
</reference>
<name>A0ABY7B1V0_9PSEU</name>
<gene>
    <name evidence="2" type="ORF">ORV05_35935</name>
</gene>
<dbReference type="RefSeq" id="WP_268756309.1">
    <property type="nucleotide sequence ID" value="NZ_CP113836.1"/>
</dbReference>
<keyword evidence="1" id="KW-0472">Membrane</keyword>
<sequence>MRVQPRRRRGPEQVVSPANVVRGRDDRPIPVDVGLDELLEAAAEPLHGVRVGTSVLFLMQFPALRRPGVRLALTEQVAGRSSRLWWNALFLLAIIVAAVGVLFGIVRS</sequence>
<organism evidence="2 3">
    <name type="scientific">Amycolatopsis cynarae</name>
    <dbReference type="NCBI Taxonomy" id="2995223"/>
    <lineage>
        <taxon>Bacteria</taxon>
        <taxon>Bacillati</taxon>
        <taxon>Actinomycetota</taxon>
        <taxon>Actinomycetes</taxon>
        <taxon>Pseudonocardiales</taxon>
        <taxon>Pseudonocardiaceae</taxon>
        <taxon>Amycolatopsis</taxon>
    </lineage>
</organism>
<proteinExistence type="predicted"/>
<evidence type="ECO:0000313" key="2">
    <source>
        <dbReference type="EMBL" id="WAL66171.1"/>
    </source>
</evidence>
<dbReference type="EMBL" id="CP113836">
    <property type="protein sequence ID" value="WAL66171.1"/>
    <property type="molecule type" value="Genomic_DNA"/>
</dbReference>
<protein>
    <submittedName>
        <fullName evidence="2">Uncharacterized protein</fullName>
    </submittedName>
</protein>
<keyword evidence="1" id="KW-1133">Transmembrane helix</keyword>
<evidence type="ECO:0000313" key="3">
    <source>
        <dbReference type="Proteomes" id="UP001163203"/>
    </source>
</evidence>
<dbReference type="Proteomes" id="UP001163203">
    <property type="component" value="Chromosome"/>
</dbReference>
<evidence type="ECO:0000256" key="1">
    <source>
        <dbReference type="SAM" id="Phobius"/>
    </source>
</evidence>